<gene>
    <name evidence="1" type="ORF">GJU41_22050</name>
</gene>
<dbReference type="RefSeq" id="WP_154319605.1">
    <property type="nucleotide sequence ID" value="NZ_CAJGAA010000012.1"/>
</dbReference>
<reference evidence="1 2" key="1">
    <citation type="submission" date="2019-11" db="EMBL/GenBank/DDBJ databases">
        <title>Bacillus idriensis genome.</title>
        <authorList>
            <person name="Konopka E.N."/>
            <person name="Newman J.D."/>
        </authorList>
    </citation>
    <scope>NUCLEOTIDE SEQUENCE [LARGE SCALE GENOMIC DNA]</scope>
    <source>
        <strain evidence="1 2">DSM 19097</strain>
    </source>
</reference>
<evidence type="ECO:0008006" key="3">
    <source>
        <dbReference type="Google" id="ProtNLM"/>
    </source>
</evidence>
<evidence type="ECO:0000313" key="1">
    <source>
        <dbReference type="EMBL" id="MRX56632.1"/>
    </source>
</evidence>
<accession>A0A6I2MHM2</accession>
<proteinExistence type="predicted"/>
<sequence>MYLQSGYGNVYEELQESKEHFRKNIVLPHRLPPVAFTHSFGRFSDLDGHLNDEFEIEYINEDKPYHHYKILVRPVEFGIKFEDKHITQTVNLRDGSKAIYSTATDRFNLLAFEKDGFQYILSISKDVTTVSKEVLAEIADSVRNN</sequence>
<keyword evidence="2" id="KW-1185">Reference proteome</keyword>
<comment type="caution">
    <text evidence="1">The sequence shown here is derived from an EMBL/GenBank/DDBJ whole genome shotgun (WGS) entry which is preliminary data.</text>
</comment>
<protein>
    <recommendedName>
        <fullName evidence="3">DUF4367 domain-containing protein</fullName>
    </recommendedName>
</protein>
<organism evidence="1 2">
    <name type="scientific">Metabacillus idriensis</name>
    <dbReference type="NCBI Taxonomy" id="324768"/>
    <lineage>
        <taxon>Bacteria</taxon>
        <taxon>Bacillati</taxon>
        <taxon>Bacillota</taxon>
        <taxon>Bacilli</taxon>
        <taxon>Bacillales</taxon>
        <taxon>Bacillaceae</taxon>
        <taxon>Metabacillus</taxon>
    </lineage>
</organism>
<dbReference type="AlphaFoldDB" id="A0A6I2MHM2"/>
<dbReference type="Proteomes" id="UP000441585">
    <property type="component" value="Unassembled WGS sequence"/>
</dbReference>
<name>A0A6I2MHM2_9BACI</name>
<dbReference type="EMBL" id="WKKF01000014">
    <property type="protein sequence ID" value="MRX56632.1"/>
    <property type="molecule type" value="Genomic_DNA"/>
</dbReference>
<evidence type="ECO:0000313" key="2">
    <source>
        <dbReference type="Proteomes" id="UP000441585"/>
    </source>
</evidence>